<evidence type="ECO:0000313" key="6">
    <source>
        <dbReference type="EMBL" id="RPE00897.1"/>
    </source>
</evidence>
<gene>
    <name evidence="6" type="ORF">EGM88_00685</name>
</gene>
<keyword evidence="3" id="KW-0369">Histidine metabolism</keyword>
<comment type="caution">
    <text evidence="6">The sequence shown here is derived from an EMBL/GenBank/DDBJ whole genome shotgun (WGS) entry which is preliminary data.</text>
</comment>
<dbReference type="InterPro" id="IPR006035">
    <property type="entry name" value="Ureohydrolase"/>
</dbReference>
<dbReference type="GO" id="GO:0033389">
    <property type="term" value="P:putrescine biosynthetic process from arginine, via agmatine"/>
    <property type="evidence" value="ECO:0007669"/>
    <property type="project" value="TreeGrafter"/>
</dbReference>
<dbReference type="EMBL" id="RPFJ01000001">
    <property type="protein sequence ID" value="RPE00897.1"/>
    <property type="molecule type" value="Genomic_DNA"/>
</dbReference>
<dbReference type="CDD" id="cd09988">
    <property type="entry name" value="Formimidoylglutamase"/>
    <property type="match status" value="1"/>
</dbReference>
<keyword evidence="7" id="KW-1185">Reference proteome</keyword>
<organism evidence="6 7">
    <name type="scientific">Aureibaculum marinum</name>
    <dbReference type="NCBI Taxonomy" id="2487930"/>
    <lineage>
        <taxon>Bacteria</taxon>
        <taxon>Pseudomonadati</taxon>
        <taxon>Bacteroidota</taxon>
        <taxon>Flavobacteriia</taxon>
        <taxon>Flavobacteriales</taxon>
        <taxon>Flavobacteriaceae</taxon>
        <taxon>Aureibaculum</taxon>
    </lineage>
</organism>
<evidence type="ECO:0000256" key="4">
    <source>
        <dbReference type="ARBA" id="ARBA00023211"/>
    </source>
</evidence>
<accession>A0A3N4P7R6</accession>
<dbReference type="SUPFAM" id="SSF52768">
    <property type="entry name" value="Arginase/deacetylase"/>
    <property type="match status" value="1"/>
</dbReference>
<dbReference type="PANTHER" id="PTHR11358">
    <property type="entry name" value="ARGINASE/AGMATINASE"/>
    <property type="match status" value="1"/>
</dbReference>
<name>A0A3N4P7R6_9FLAO</name>
<dbReference type="GO" id="GO:0046872">
    <property type="term" value="F:metal ion binding"/>
    <property type="evidence" value="ECO:0007669"/>
    <property type="project" value="UniProtKB-KW"/>
</dbReference>
<dbReference type="AlphaFoldDB" id="A0A3N4P7R6"/>
<evidence type="ECO:0000256" key="3">
    <source>
        <dbReference type="ARBA" id="ARBA00022808"/>
    </source>
</evidence>
<keyword evidence="4" id="KW-0464">Manganese</keyword>
<dbReference type="GO" id="GO:0008783">
    <property type="term" value="F:agmatinase activity"/>
    <property type="evidence" value="ECO:0007669"/>
    <property type="project" value="TreeGrafter"/>
</dbReference>
<dbReference type="Pfam" id="PF00491">
    <property type="entry name" value="Arginase"/>
    <property type="match status" value="1"/>
</dbReference>
<protein>
    <submittedName>
        <fullName evidence="6">Arginase</fullName>
    </submittedName>
</protein>
<evidence type="ECO:0000313" key="7">
    <source>
        <dbReference type="Proteomes" id="UP000270856"/>
    </source>
</evidence>
<dbReference type="PROSITE" id="PS51409">
    <property type="entry name" value="ARGINASE_2"/>
    <property type="match status" value="1"/>
</dbReference>
<proteinExistence type="inferred from homology"/>
<dbReference type="PANTHER" id="PTHR11358:SF35">
    <property type="entry name" value="FORMIMIDOYLGLUTAMASE"/>
    <property type="match status" value="1"/>
</dbReference>
<keyword evidence="1" id="KW-0479">Metal-binding</keyword>
<dbReference type="Proteomes" id="UP000270856">
    <property type="component" value="Unassembled WGS sequence"/>
</dbReference>
<reference evidence="6 7" key="1">
    <citation type="submission" date="2018-11" db="EMBL/GenBank/DDBJ databases">
        <title>Aureibaculum marinum gen. nov., sp. nov., a member of the family Flavobacteriaceae isolated from the Bohai Sea.</title>
        <authorList>
            <person name="Ji X."/>
        </authorList>
    </citation>
    <scope>NUCLEOTIDE SEQUENCE [LARGE SCALE GENOMIC DNA]</scope>
    <source>
        <strain evidence="6 7">BH-SD17</strain>
    </source>
</reference>
<evidence type="ECO:0000256" key="5">
    <source>
        <dbReference type="PROSITE-ProRule" id="PRU00742"/>
    </source>
</evidence>
<dbReference type="GO" id="GO:0006547">
    <property type="term" value="P:L-histidine metabolic process"/>
    <property type="evidence" value="ECO:0007669"/>
    <property type="project" value="UniProtKB-KW"/>
</dbReference>
<comment type="similarity">
    <text evidence="5">Belongs to the arginase family.</text>
</comment>
<keyword evidence="2" id="KW-0378">Hydrolase</keyword>
<dbReference type="Gene3D" id="3.40.800.10">
    <property type="entry name" value="Ureohydrolase domain"/>
    <property type="match status" value="1"/>
</dbReference>
<dbReference type="InterPro" id="IPR023696">
    <property type="entry name" value="Ureohydrolase_dom_sf"/>
</dbReference>
<sequence length="345" mass="38874">MYFNLLKDELYLMNLQIQYFKTEEINSLISFRNSEKKLGEKLLISKDSNLTHFNGKFVILGIPEDIGIKANKGIGGASSTFNTFLKAFVNTQNTANLDGNEFLLLGHIGTEHLMKKSLNADINTLRNLTEKLDNLVFPVIQHIVKHGKIPIVIGGGHNNAFPILKGCSIALNAPINTINLDAHSDFRIVEGRHSGNGFRYAYNAKYLKKYAILGLHEAYNSQNIIEELSRNPDFLPIFFEDVFLRNKETWEEAQCRALTFVKDNKFGVELDLDSLQNTLSSAWTPVGISTLQTLNYLYTCGKEKQVCYLHLTEAIAERTDGFKNPLVGKLLSYLVQSFCKGVLEN</sequence>
<evidence type="ECO:0000256" key="2">
    <source>
        <dbReference type="ARBA" id="ARBA00022801"/>
    </source>
</evidence>
<evidence type="ECO:0000256" key="1">
    <source>
        <dbReference type="ARBA" id="ARBA00022723"/>
    </source>
</evidence>